<dbReference type="SUPFAM" id="SSF48208">
    <property type="entry name" value="Six-hairpin glycosidases"/>
    <property type="match status" value="1"/>
</dbReference>
<accession>A0A120IEA3</accession>
<dbReference type="InterPro" id="IPR005196">
    <property type="entry name" value="Glyco_hydro_65_N"/>
</dbReference>
<comment type="similarity">
    <text evidence="1">Belongs to the glycosyl hydrolase 65 family.</text>
</comment>
<dbReference type="Gene3D" id="1.50.10.10">
    <property type="match status" value="1"/>
</dbReference>
<dbReference type="SUPFAM" id="SSF74650">
    <property type="entry name" value="Galactose mutarotase-like"/>
    <property type="match status" value="1"/>
</dbReference>
<dbReference type="GO" id="GO:0030246">
    <property type="term" value="F:carbohydrate binding"/>
    <property type="evidence" value="ECO:0007669"/>
    <property type="project" value="InterPro"/>
</dbReference>
<evidence type="ECO:0000313" key="9">
    <source>
        <dbReference type="Proteomes" id="UP000059672"/>
    </source>
</evidence>
<feature type="coiled-coil region" evidence="4">
    <location>
        <begin position="509"/>
        <end position="536"/>
    </location>
</feature>
<reference evidence="8 9" key="2">
    <citation type="journal article" date="2016" name="Int. J. Syst. Evol. Microbiol.">
        <title>Lutibacter profundi sp. nov., isolated from a deep-sea hydrothermal system on the Arctic Mid-Ocean Ridge and emended description of the genus Lutibacter.</title>
        <authorList>
            <person name="Le Moine Bauer S."/>
            <person name="Roalkvam I."/>
            <person name="Steen I.H."/>
            <person name="Dahle H."/>
        </authorList>
    </citation>
    <scope>NUCLEOTIDE SEQUENCE [LARGE SCALE GENOMIC DNA]</scope>
    <source>
        <strain evidence="8 9">LP1</strain>
    </source>
</reference>
<dbReference type="InterPro" id="IPR005194">
    <property type="entry name" value="Glyco_hydro_65_C"/>
</dbReference>
<feature type="binding site" evidence="3">
    <location>
        <begin position="591"/>
        <end position="592"/>
    </location>
    <ligand>
        <name>substrate</name>
    </ligand>
</feature>
<dbReference type="InterPro" id="IPR011013">
    <property type="entry name" value="Gal_mutarotase_sf_dom"/>
</dbReference>
<dbReference type="OrthoDB" id="9758855at2"/>
<dbReference type="InterPro" id="IPR005195">
    <property type="entry name" value="Glyco_hydro_65_M"/>
</dbReference>
<evidence type="ECO:0000259" key="7">
    <source>
        <dbReference type="Pfam" id="PF03636"/>
    </source>
</evidence>
<feature type="domain" description="Glycoside hydrolase family 65 N-terminal" evidence="7">
    <location>
        <begin position="13"/>
        <end position="260"/>
    </location>
</feature>
<feature type="domain" description="Glycoside hydrolase family 65 central catalytic" evidence="5">
    <location>
        <begin position="317"/>
        <end position="679"/>
    </location>
</feature>
<dbReference type="Gene3D" id="2.60.420.10">
    <property type="entry name" value="Maltose phosphorylase, domain 3"/>
    <property type="match status" value="1"/>
</dbReference>
<proteinExistence type="inferred from homology"/>
<dbReference type="RefSeq" id="WP_068208003.1">
    <property type="nucleotide sequence ID" value="NZ_CP013355.1"/>
</dbReference>
<dbReference type="STRING" id="1622118.Lupro_07220"/>
<keyword evidence="9" id="KW-1185">Reference proteome</keyword>
<evidence type="ECO:0000256" key="2">
    <source>
        <dbReference type="PIRSR" id="PIRSR036289-50"/>
    </source>
</evidence>
<dbReference type="GO" id="GO:0005975">
    <property type="term" value="P:carbohydrate metabolic process"/>
    <property type="evidence" value="ECO:0007669"/>
    <property type="project" value="InterPro"/>
</dbReference>
<evidence type="ECO:0000256" key="3">
    <source>
        <dbReference type="PIRSR" id="PIRSR036289-51"/>
    </source>
</evidence>
<feature type="domain" description="Glycoside hydrolase family 65 C-terminal" evidence="6">
    <location>
        <begin position="688"/>
        <end position="748"/>
    </location>
</feature>
<dbReference type="Gene3D" id="2.70.98.40">
    <property type="entry name" value="Glycoside hydrolase, family 65, N-terminal domain"/>
    <property type="match status" value="1"/>
</dbReference>
<reference evidence="9" key="1">
    <citation type="submission" date="2015-12" db="EMBL/GenBank/DDBJ databases">
        <title>Complete genome sequence of Lutibacter profundus strain LP1.</title>
        <authorList>
            <person name="Wissuwa J."/>
            <person name="Le Moine Bauer S."/>
            <person name="Stokke R."/>
            <person name="Dahle H."/>
            <person name="Steen I.H."/>
        </authorList>
    </citation>
    <scope>NUCLEOTIDE SEQUENCE [LARGE SCALE GENOMIC DNA]</scope>
    <source>
        <strain evidence="9">LP1</strain>
    </source>
</reference>
<evidence type="ECO:0000259" key="5">
    <source>
        <dbReference type="Pfam" id="PF03632"/>
    </source>
</evidence>
<dbReference type="KEGG" id="lut:Lupro_07220"/>
<dbReference type="InterPro" id="IPR008928">
    <property type="entry name" value="6-hairpin_glycosidase_sf"/>
</dbReference>
<dbReference type="GO" id="GO:0016757">
    <property type="term" value="F:glycosyltransferase activity"/>
    <property type="evidence" value="ECO:0007669"/>
    <property type="project" value="UniProtKB-ARBA"/>
</dbReference>
<evidence type="ECO:0000259" key="6">
    <source>
        <dbReference type="Pfam" id="PF03633"/>
    </source>
</evidence>
<feature type="binding site" evidence="3">
    <location>
        <begin position="351"/>
        <end position="352"/>
    </location>
    <ligand>
        <name>substrate</name>
    </ligand>
</feature>
<keyword evidence="4" id="KW-0175">Coiled coil</keyword>
<dbReference type="InterPro" id="IPR017045">
    <property type="entry name" value="Malt_Pase/Glycosyl_Hdrlase"/>
</dbReference>
<dbReference type="Pfam" id="PF03636">
    <property type="entry name" value="Glyco_hydro_65N"/>
    <property type="match status" value="1"/>
</dbReference>
<dbReference type="GO" id="GO:0004553">
    <property type="term" value="F:hydrolase activity, hydrolyzing O-glycosyl compounds"/>
    <property type="evidence" value="ECO:0007669"/>
    <property type="project" value="TreeGrafter"/>
</dbReference>
<dbReference type="PIRSF" id="PIRSF036289">
    <property type="entry name" value="Glycosyl_hydrolase_malt_phosph"/>
    <property type="match status" value="1"/>
</dbReference>
<dbReference type="Pfam" id="PF03633">
    <property type="entry name" value="Glyco_hydro_65C"/>
    <property type="match status" value="1"/>
</dbReference>
<dbReference type="Pfam" id="PF03632">
    <property type="entry name" value="Glyco_hydro_65m"/>
    <property type="match status" value="1"/>
</dbReference>
<dbReference type="Proteomes" id="UP000059672">
    <property type="component" value="Chromosome"/>
</dbReference>
<protein>
    <submittedName>
        <fullName evidence="8">Uncharacterized protein</fullName>
    </submittedName>
</protein>
<dbReference type="AlphaFoldDB" id="A0A120IEA3"/>
<feature type="active site" description="Proton donor" evidence="2">
    <location>
        <position position="479"/>
    </location>
</feature>
<dbReference type="EMBL" id="CP013355">
    <property type="protein sequence ID" value="AMC11050.1"/>
    <property type="molecule type" value="Genomic_DNA"/>
</dbReference>
<evidence type="ECO:0000313" key="8">
    <source>
        <dbReference type="EMBL" id="AMC11050.1"/>
    </source>
</evidence>
<dbReference type="PANTHER" id="PTHR11051:SF14">
    <property type="entry name" value="MALTOSE PHOSPHORYLASE"/>
    <property type="match status" value="1"/>
</dbReference>
<gene>
    <name evidence="8" type="ORF">Lupro_07220</name>
</gene>
<dbReference type="InterPro" id="IPR037018">
    <property type="entry name" value="GH65_N"/>
</dbReference>
<evidence type="ECO:0000256" key="1">
    <source>
        <dbReference type="ARBA" id="ARBA00006768"/>
    </source>
</evidence>
<name>A0A120IEA3_9FLAO</name>
<organism evidence="8 9">
    <name type="scientific">Lutibacter profundi</name>
    <dbReference type="NCBI Taxonomy" id="1622118"/>
    <lineage>
        <taxon>Bacteria</taxon>
        <taxon>Pseudomonadati</taxon>
        <taxon>Bacteroidota</taxon>
        <taxon>Flavobacteriia</taxon>
        <taxon>Flavobacteriales</taxon>
        <taxon>Flavobacteriaceae</taxon>
        <taxon>Lutibacter</taxon>
    </lineage>
</organism>
<evidence type="ECO:0000256" key="4">
    <source>
        <dbReference type="SAM" id="Coils"/>
    </source>
</evidence>
<dbReference type="PATRIC" id="fig|1622118.3.peg.1489"/>
<sequence>MNSWILKDSNYKESYQLKETLFSVANGYLGVRGSFEEGLNKEILTVRGTYINGFYEKEEIIYGEKLHGFPNNSESILNVIDTQGIKIRINEEEFSLDKGEVLSFERELNFKKGIATRKVHWRSPKGNEIHIEFKRLISFIQKELFLIQMEVEALNFDGVIEIVSKIDGDVSNIIVEEDPRVGSANAKALKVINVKQENNCSFIEAKTKNSNLIVVSGIAHKYPKEFIESILTEQKNSNHFIKGSLLQGKKNIFTKYAVYTDTIRYKNEISKNVEILNSVLTYDFNHFAFLQEEYLNDFWKSSNIEINGDEKMQQAIRFNIFHLLQSTGKDQWSNISAKGLSGEGYEGHYFWDTEIYIFPFFLFTNPNLAKNLLNYRYTILDYARKRAKQMGHTTGALYPWRTISGNECSPFFPAGTAQYHINVDIAYSIIQYFEVTEDIGFMIEKGMEMLAEMARLMYHIGHFRNDGKFCIDAVTGPDEYTCIVNNNYYTNVLTKNLFDKIGAIWNSIKETHKGELEKISNKIKFNEEELINFEKAGNKMYLPFDKERKLHPQDDSFFNKKVWDFENTPKENYPLLLNYHPLTLYRHQVCKQADTILGHFLLEGETELEFIKNDYNYYEKITTHDSSLSTCIFSIMANRIGKYKEAYDYFMNTSRLDIDNLHHNTENGIHTACMGGSWMSIVFGFAGMRVINGELSFRPNLPKNWESLNFRINFKNRVLNCNLETNTIEIKLIDGQPLKICVNNNLIEVN</sequence>
<dbReference type="PANTHER" id="PTHR11051">
    <property type="entry name" value="GLYCOSYL HYDROLASE-RELATED"/>
    <property type="match status" value="1"/>
</dbReference>
<dbReference type="InterPro" id="IPR012341">
    <property type="entry name" value="6hp_glycosidase-like_sf"/>
</dbReference>